<keyword evidence="2" id="KW-0762">Sugar transport</keyword>
<evidence type="ECO:0000256" key="3">
    <source>
        <dbReference type="ARBA" id="ARBA00022679"/>
    </source>
</evidence>
<evidence type="ECO:0000256" key="5">
    <source>
        <dbReference type="ARBA" id="ARBA00022777"/>
    </source>
</evidence>
<dbReference type="PANTHER" id="PTHR30175:SF1">
    <property type="entry name" value="PTS SYSTEM ARBUTIN-, CELLOBIOSE-, AND SALICIN-SPECIFIC EIIBC COMPONENT-RELATED"/>
    <property type="match status" value="1"/>
</dbReference>
<keyword evidence="1" id="KW-0813">Transport</keyword>
<evidence type="ECO:0000256" key="4">
    <source>
        <dbReference type="ARBA" id="ARBA00022683"/>
    </source>
</evidence>
<dbReference type="GO" id="GO:0008982">
    <property type="term" value="F:protein-N(PI)-phosphohistidine-sugar phosphotransferase activity"/>
    <property type="evidence" value="ECO:0007669"/>
    <property type="project" value="InterPro"/>
</dbReference>
<evidence type="ECO:0000313" key="8">
    <source>
        <dbReference type="EMBL" id="MBO2025685.1"/>
    </source>
</evidence>
<dbReference type="GO" id="GO:0005886">
    <property type="term" value="C:plasma membrane"/>
    <property type="evidence" value="ECO:0007669"/>
    <property type="project" value="TreeGrafter"/>
</dbReference>
<dbReference type="InterPro" id="IPR001996">
    <property type="entry name" value="PTS_IIB_1"/>
</dbReference>
<dbReference type="InterPro" id="IPR036878">
    <property type="entry name" value="Glu_permease_IIB"/>
</dbReference>
<proteinExistence type="predicted"/>
<keyword evidence="4" id="KW-0598">Phosphotransferase system</keyword>
<dbReference type="InterPro" id="IPR018113">
    <property type="entry name" value="PTrfase_EIIB_Cys"/>
</dbReference>
<dbReference type="GO" id="GO:0009401">
    <property type="term" value="P:phosphoenolpyruvate-dependent sugar phosphotransferase system"/>
    <property type="evidence" value="ECO:0007669"/>
    <property type="project" value="UniProtKB-KW"/>
</dbReference>
<accession>A0A939NR43</accession>
<protein>
    <submittedName>
        <fullName evidence="8">PTS transporter subunit EIIB</fullName>
    </submittedName>
</protein>
<dbReference type="PROSITE" id="PS01035">
    <property type="entry name" value="PTS_EIIB_TYPE_1_CYS"/>
    <property type="match status" value="1"/>
</dbReference>
<name>A0A939NR43_KLEPN</name>
<feature type="domain" description="PTS EIIB type-1" evidence="7">
    <location>
        <begin position="36"/>
        <end position="89"/>
    </location>
</feature>
<evidence type="ECO:0000259" key="7">
    <source>
        <dbReference type="PROSITE" id="PS51098"/>
    </source>
</evidence>
<dbReference type="Proteomes" id="UP000664267">
    <property type="component" value="Unassembled WGS sequence"/>
</dbReference>
<gene>
    <name evidence="8" type="ORF">J4733_14985</name>
</gene>
<sequence length="89" mass="9887">MEPVSYKNMVSPGDAGRWQISTLLINRIKSDVEKLCSPAQQIVAAIGGVDNVAAVTHCMTRLRFVVKDDEQVDSSTLKGWPGCWRRAQR</sequence>
<dbReference type="EMBL" id="JAGETN010000021">
    <property type="protein sequence ID" value="MBO2025685.1"/>
    <property type="molecule type" value="Genomic_DNA"/>
</dbReference>
<reference evidence="8" key="1">
    <citation type="submission" date="2021-03" db="EMBL/GenBank/DDBJ databases">
        <title>Molecular epidemiology and mechanisms of colistin and carbapenem resistance in Enterobacteriaceae from clinical isolates, the environment and porcine samples in Pretoria, South Africa.</title>
        <authorList>
            <person name="Bogoshi D."/>
            <person name="Mbelle N.M."/>
            <person name="Naidoo V."/>
            <person name="Osei Sekyere J."/>
        </authorList>
    </citation>
    <scope>NUCLEOTIDE SEQUENCE</scope>
    <source>
        <strain evidence="8">C029</strain>
    </source>
</reference>
<dbReference type="GO" id="GO:0090589">
    <property type="term" value="F:protein-phosphocysteine-trehalose phosphotransferase system transporter activity"/>
    <property type="evidence" value="ECO:0007669"/>
    <property type="project" value="TreeGrafter"/>
</dbReference>
<keyword evidence="3" id="KW-0808">Transferase</keyword>
<organism evidence="8 9">
    <name type="scientific">Klebsiella pneumoniae</name>
    <dbReference type="NCBI Taxonomy" id="573"/>
    <lineage>
        <taxon>Bacteria</taxon>
        <taxon>Pseudomonadati</taxon>
        <taxon>Pseudomonadota</taxon>
        <taxon>Gammaproteobacteria</taxon>
        <taxon>Enterobacterales</taxon>
        <taxon>Enterobacteriaceae</taxon>
        <taxon>Klebsiella/Raoultella group</taxon>
        <taxon>Klebsiella</taxon>
        <taxon>Klebsiella pneumoniae complex</taxon>
    </lineage>
</organism>
<dbReference type="GO" id="GO:0016301">
    <property type="term" value="F:kinase activity"/>
    <property type="evidence" value="ECO:0007669"/>
    <property type="project" value="UniProtKB-KW"/>
</dbReference>
<dbReference type="Gene3D" id="3.30.1360.60">
    <property type="entry name" value="Glucose permease domain IIB"/>
    <property type="match status" value="1"/>
</dbReference>
<keyword evidence="5" id="KW-0418">Kinase</keyword>
<dbReference type="SUPFAM" id="SSF55604">
    <property type="entry name" value="Glucose permease domain IIB"/>
    <property type="match status" value="1"/>
</dbReference>
<evidence type="ECO:0000256" key="2">
    <source>
        <dbReference type="ARBA" id="ARBA00022597"/>
    </source>
</evidence>
<dbReference type="GO" id="GO:0015771">
    <property type="term" value="P:trehalose transport"/>
    <property type="evidence" value="ECO:0007669"/>
    <property type="project" value="TreeGrafter"/>
</dbReference>
<dbReference type="Pfam" id="PF00367">
    <property type="entry name" value="PTS_EIIB"/>
    <property type="match status" value="1"/>
</dbReference>
<dbReference type="PANTHER" id="PTHR30175">
    <property type="entry name" value="PHOSPHOTRANSFERASE SYSTEM TRANSPORT PROTEIN"/>
    <property type="match status" value="1"/>
</dbReference>
<evidence type="ECO:0000256" key="1">
    <source>
        <dbReference type="ARBA" id="ARBA00022448"/>
    </source>
</evidence>
<evidence type="ECO:0000256" key="6">
    <source>
        <dbReference type="PROSITE-ProRule" id="PRU00421"/>
    </source>
</evidence>
<evidence type="ECO:0000313" key="9">
    <source>
        <dbReference type="Proteomes" id="UP000664267"/>
    </source>
</evidence>
<feature type="active site" description="Phosphocysteine intermediate; for EIIB activity" evidence="6">
    <location>
        <position position="58"/>
    </location>
</feature>
<comment type="caution">
    <text evidence="8">The sequence shown here is derived from an EMBL/GenBank/DDBJ whole genome shotgun (WGS) entry which is preliminary data.</text>
</comment>
<dbReference type="AlphaFoldDB" id="A0A939NR43"/>
<dbReference type="InterPro" id="IPR050558">
    <property type="entry name" value="PTS_Sugar-Specific_Components"/>
</dbReference>
<dbReference type="PROSITE" id="PS51098">
    <property type="entry name" value="PTS_EIIB_TYPE_1"/>
    <property type="match status" value="1"/>
</dbReference>